<keyword evidence="1" id="KW-0245">EGF-like domain</keyword>
<evidence type="ECO:0000256" key="1">
    <source>
        <dbReference type="ARBA" id="ARBA00022536"/>
    </source>
</evidence>
<keyword evidence="3" id="KW-0677">Repeat</keyword>
<gene>
    <name evidence="6" type="ORF">BRAFLDRAFT_68852</name>
</gene>
<evidence type="ECO:0000256" key="4">
    <source>
        <dbReference type="ARBA" id="ARBA00023157"/>
    </source>
</evidence>
<dbReference type="Pfam" id="PF21700">
    <property type="entry name" value="EGF_DL_JAG"/>
    <property type="match status" value="1"/>
</dbReference>
<dbReference type="InterPro" id="IPR011489">
    <property type="entry name" value="EMI_domain"/>
</dbReference>
<sequence length="287" mass="31852">MATADADQWRRRVARRPGDCCAIALPPLAAENKHYSPGLSNHALSIPGLGSLKHVCQDQAQVSIPKLCVDSFAQPQYTPYMTVCDGMRLCSSYKTTYKTAYRQVYKMETSTRTSYICCPGWTQRHKRAKGCLQPVCSKPCVHGRCIRPDTCECRKGWTGDVCDTDENECDADAHGCEQECVNSKGSFICTCRAGYRLNIDGKTCKATGEVTDAKYEALMLRVEELEQSMKRMTKMVADRPNDGVLPTLPPQIDRIGSLSEQISILEERLDDSYAAVAMNAAKFGFCN</sequence>
<dbReference type="SMART" id="SM00181">
    <property type="entry name" value="EGF"/>
    <property type="match status" value="2"/>
</dbReference>
<evidence type="ECO:0000256" key="2">
    <source>
        <dbReference type="ARBA" id="ARBA00022729"/>
    </source>
</evidence>
<keyword evidence="2" id="KW-0732">Signal</keyword>
<dbReference type="SUPFAM" id="SSF57184">
    <property type="entry name" value="Growth factor receptor domain"/>
    <property type="match status" value="1"/>
</dbReference>
<dbReference type="InterPro" id="IPR018097">
    <property type="entry name" value="EGF_Ca-bd_CS"/>
</dbReference>
<dbReference type="GO" id="GO:0005509">
    <property type="term" value="F:calcium ion binding"/>
    <property type="evidence" value="ECO:0007669"/>
    <property type="project" value="InterPro"/>
</dbReference>
<dbReference type="Pfam" id="PF14670">
    <property type="entry name" value="FXa_inhibition"/>
    <property type="match status" value="1"/>
</dbReference>
<dbReference type="InterPro" id="IPR000742">
    <property type="entry name" value="EGF"/>
</dbReference>
<evidence type="ECO:0000256" key="3">
    <source>
        <dbReference type="ARBA" id="ARBA00022737"/>
    </source>
</evidence>
<dbReference type="Gene3D" id="2.10.25.10">
    <property type="entry name" value="Laminin"/>
    <property type="match status" value="2"/>
</dbReference>
<dbReference type="FunFam" id="2.10.25.10:FF:000041">
    <property type="entry name" value="matrilin-2 isoform X1"/>
    <property type="match status" value="1"/>
</dbReference>
<feature type="domain" description="EMI" evidence="5">
    <location>
        <begin position="52"/>
        <end position="133"/>
    </location>
</feature>
<organism>
    <name type="scientific">Branchiostoma floridae</name>
    <name type="common">Florida lancelet</name>
    <name type="synonym">Amphioxus</name>
    <dbReference type="NCBI Taxonomy" id="7739"/>
    <lineage>
        <taxon>Eukaryota</taxon>
        <taxon>Metazoa</taxon>
        <taxon>Chordata</taxon>
        <taxon>Cephalochordata</taxon>
        <taxon>Leptocardii</taxon>
        <taxon>Amphioxiformes</taxon>
        <taxon>Branchiostomatidae</taxon>
        <taxon>Branchiostoma</taxon>
    </lineage>
</organism>
<dbReference type="InterPro" id="IPR001881">
    <property type="entry name" value="EGF-like_Ca-bd_dom"/>
</dbReference>
<accession>C3ZTH3</accession>
<dbReference type="PROSITE" id="PS01187">
    <property type="entry name" value="EGF_CA"/>
    <property type="match status" value="1"/>
</dbReference>
<dbReference type="PANTHER" id="PTHR24050">
    <property type="entry name" value="PA14 DOMAIN-CONTAINING PROTEIN"/>
    <property type="match status" value="1"/>
</dbReference>
<dbReference type="eggNOG" id="KOG1217">
    <property type="taxonomic scope" value="Eukaryota"/>
</dbReference>
<dbReference type="PROSITE" id="PS01186">
    <property type="entry name" value="EGF_2"/>
    <property type="match status" value="2"/>
</dbReference>
<dbReference type="PANTHER" id="PTHR24050:SF28">
    <property type="entry name" value="UROMODULIN-LIKE"/>
    <property type="match status" value="1"/>
</dbReference>
<protein>
    <recommendedName>
        <fullName evidence="5">EMI domain-containing protein</fullName>
    </recommendedName>
</protein>
<dbReference type="EMBL" id="GG666677">
    <property type="protein sequence ID" value="EEN44220.1"/>
    <property type="molecule type" value="Genomic_DNA"/>
</dbReference>
<name>C3ZTH3_BRAFL</name>
<dbReference type="InterPro" id="IPR052235">
    <property type="entry name" value="Nephronectin_domain"/>
</dbReference>
<dbReference type="InterPro" id="IPR009030">
    <property type="entry name" value="Growth_fac_rcpt_cys_sf"/>
</dbReference>
<dbReference type="PROSITE" id="PS00022">
    <property type="entry name" value="EGF_1"/>
    <property type="match status" value="1"/>
</dbReference>
<proteinExistence type="predicted"/>
<dbReference type="PROSITE" id="PS51041">
    <property type="entry name" value="EMI"/>
    <property type="match status" value="1"/>
</dbReference>
<dbReference type="Pfam" id="PF07546">
    <property type="entry name" value="EMI"/>
    <property type="match status" value="1"/>
</dbReference>
<evidence type="ECO:0000313" key="6">
    <source>
        <dbReference type="EMBL" id="EEN44220.1"/>
    </source>
</evidence>
<evidence type="ECO:0000259" key="5">
    <source>
        <dbReference type="PROSITE" id="PS51041"/>
    </source>
</evidence>
<dbReference type="AlphaFoldDB" id="C3ZTH3"/>
<dbReference type="SUPFAM" id="SSF57196">
    <property type="entry name" value="EGF/Laminin"/>
    <property type="match status" value="1"/>
</dbReference>
<reference evidence="6" key="1">
    <citation type="journal article" date="2008" name="Nature">
        <title>The amphioxus genome and the evolution of the chordate karyotype.</title>
        <authorList>
            <consortium name="US DOE Joint Genome Institute (JGI-PGF)"/>
            <person name="Putnam N.H."/>
            <person name="Butts T."/>
            <person name="Ferrier D.E.K."/>
            <person name="Furlong R.F."/>
            <person name="Hellsten U."/>
            <person name="Kawashima T."/>
            <person name="Robinson-Rechavi M."/>
            <person name="Shoguchi E."/>
            <person name="Terry A."/>
            <person name="Yu J.-K."/>
            <person name="Benito-Gutierrez E.L."/>
            <person name="Dubchak I."/>
            <person name="Garcia-Fernandez J."/>
            <person name="Gibson-Brown J.J."/>
            <person name="Grigoriev I.V."/>
            <person name="Horton A.C."/>
            <person name="de Jong P.J."/>
            <person name="Jurka J."/>
            <person name="Kapitonov V.V."/>
            <person name="Kohara Y."/>
            <person name="Kuroki Y."/>
            <person name="Lindquist E."/>
            <person name="Lucas S."/>
            <person name="Osoegawa K."/>
            <person name="Pennacchio L.A."/>
            <person name="Salamov A.A."/>
            <person name="Satou Y."/>
            <person name="Sauka-Spengler T."/>
            <person name="Schmutz J."/>
            <person name="Shin-I T."/>
            <person name="Toyoda A."/>
            <person name="Bronner-Fraser M."/>
            <person name="Fujiyama A."/>
            <person name="Holland L.Z."/>
            <person name="Holland P.W.H."/>
            <person name="Satoh N."/>
            <person name="Rokhsar D.S."/>
        </authorList>
    </citation>
    <scope>NUCLEOTIDE SEQUENCE [LARGE SCALE GENOMIC DNA]</scope>
    <source>
        <strain evidence="6">S238N-H82</strain>
        <tissue evidence="6">Testes</tissue>
    </source>
</reference>
<dbReference type="FunFam" id="2.10.25.10:FF:000862">
    <property type="entry name" value="EGF-like-domain multiple 7"/>
    <property type="match status" value="1"/>
</dbReference>
<dbReference type="SMART" id="SM00179">
    <property type="entry name" value="EGF_CA"/>
    <property type="match status" value="1"/>
</dbReference>
<dbReference type="InParanoid" id="C3ZTH3"/>
<keyword evidence="4" id="KW-1015">Disulfide bond</keyword>